<evidence type="ECO:0000313" key="2">
    <source>
        <dbReference type="Proteomes" id="UP001589776"/>
    </source>
</evidence>
<protein>
    <submittedName>
        <fullName evidence="1">Alpha/beta hydrolase</fullName>
    </submittedName>
</protein>
<dbReference type="Gene3D" id="3.40.50.1820">
    <property type="entry name" value="alpha/beta hydrolase"/>
    <property type="match status" value="1"/>
</dbReference>
<dbReference type="PANTHER" id="PTHR48098">
    <property type="entry name" value="ENTEROCHELIN ESTERASE-RELATED"/>
    <property type="match status" value="1"/>
</dbReference>
<dbReference type="PANTHER" id="PTHR48098:SF1">
    <property type="entry name" value="DIACYLGLYCEROL ACYLTRANSFERASE_MYCOLYLTRANSFERASE AG85A"/>
    <property type="match status" value="1"/>
</dbReference>
<dbReference type="SUPFAM" id="SSF53474">
    <property type="entry name" value="alpha/beta-Hydrolases"/>
    <property type="match status" value="1"/>
</dbReference>
<proteinExistence type="predicted"/>
<keyword evidence="2" id="KW-1185">Reference proteome</keyword>
<dbReference type="InterPro" id="IPR029058">
    <property type="entry name" value="AB_hydrolase_fold"/>
</dbReference>
<accession>A0ABV6DPQ9</accession>
<organism evidence="1 2">
    <name type="scientific">Paenibacillus chartarius</name>
    <dbReference type="NCBI Taxonomy" id="747481"/>
    <lineage>
        <taxon>Bacteria</taxon>
        <taxon>Bacillati</taxon>
        <taxon>Bacillota</taxon>
        <taxon>Bacilli</taxon>
        <taxon>Bacillales</taxon>
        <taxon>Paenibacillaceae</taxon>
        <taxon>Paenibacillus</taxon>
    </lineage>
</organism>
<dbReference type="InterPro" id="IPR050583">
    <property type="entry name" value="Mycobacterial_A85_antigen"/>
</dbReference>
<reference evidence="1 2" key="1">
    <citation type="submission" date="2024-09" db="EMBL/GenBank/DDBJ databases">
        <authorList>
            <person name="Sun Q."/>
            <person name="Mori K."/>
        </authorList>
    </citation>
    <scope>NUCLEOTIDE SEQUENCE [LARGE SCALE GENOMIC DNA]</scope>
    <source>
        <strain evidence="1 2">CCM 7759</strain>
    </source>
</reference>
<dbReference type="RefSeq" id="WP_377472030.1">
    <property type="nucleotide sequence ID" value="NZ_JBHLWN010000076.1"/>
</dbReference>
<gene>
    <name evidence="1" type="ORF">ACFFK0_19710</name>
</gene>
<keyword evidence="1" id="KW-0378">Hydrolase</keyword>
<dbReference type="GO" id="GO:0016787">
    <property type="term" value="F:hydrolase activity"/>
    <property type="evidence" value="ECO:0007669"/>
    <property type="project" value="UniProtKB-KW"/>
</dbReference>
<dbReference type="Pfam" id="PF00756">
    <property type="entry name" value="Esterase"/>
    <property type="match status" value="1"/>
</dbReference>
<name>A0ABV6DPQ9_9BACL</name>
<dbReference type="EMBL" id="JBHLWN010000076">
    <property type="protein sequence ID" value="MFC0214635.1"/>
    <property type="molecule type" value="Genomic_DNA"/>
</dbReference>
<dbReference type="InterPro" id="IPR000801">
    <property type="entry name" value="Esterase-like"/>
</dbReference>
<dbReference type="Proteomes" id="UP001589776">
    <property type="component" value="Unassembled WGS sequence"/>
</dbReference>
<evidence type="ECO:0000313" key="1">
    <source>
        <dbReference type="EMBL" id="MFC0214635.1"/>
    </source>
</evidence>
<comment type="caution">
    <text evidence="1">The sequence shown here is derived from an EMBL/GenBank/DDBJ whole genome shotgun (WGS) entry which is preliminary data.</text>
</comment>
<sequence length="262" mass="28780">MAWLHVRYHSEVLRMPVSMEVLIPQPGHTREAGSFRGPYPALYLLHDMGGGPTSWLRRTSVERYAEERSLAVVLPAGHRGWYTDMERGRDYFRFLTAELPLLCESMFPLSSCREDRFIAGAGAGGYGALKAGLLAADTFGLAASFSGDLDVLRVYEELEPITAENIFGSGEQLPGSGHDLFAAVRRLAQSGGQRPDMRMWCGSGDRRYGEHIRFAAHAAELGLPVSFNAVQGGCGGWSDWDEWTRQFVAGLPLPMPADKKGA</sequence>